<keyword evidence="2" id="KW-1185">Reference proteome</keyword>
<proteinExistence type="predicted"/>
<dbReference type="EMBL" id="CAKXZS010000048">
    <property type="protein sequence ID" value="CAH2406549.1"/>
    <property type="molecule type" value="Genomic_DNA"/>
</dbReference>
<dbReference type="Proteomes" id="UP001152604">
    <property type="component" value="Unassembled WGS sequence"/>
</dbReference>
<accession>A0ABM9EBD7</accession>
<organism evidence="1 2">
    <name type="scientific">Mesorhizobium ventifaucium</name>
    <dbReference type="NCBI Taxonomy" id="666020"/>
    <lineage>
        <taxon>Bacteria</taxon>
        <taxon>Pseudomonadati</taxon>
        <taxon>Pseudomonadota</taxon>
        <taxon>Alphaproteobacteria</taxon>
        <taxon>Hyphomicrobiales</taxon>
        <taxon>Phyllobacteriaceae</taxon>
        <taxon>Mesorhizobium</taxon>
    </lineage>
</organism>
<sequence length="65" mass="7712">MFHLDDRCWEVCFAPFPDIRHGQLCGKRTVDDKLLALKRWRLDLDREQPFHLALGGMRVQKIDFG</sequence>
<evidence type="ECO:0000313" key="2">
    <source>
        <dbReference type="Proteomes" id="UP001152604"/>
    </source>
</evidence>
<evidence type="ECO:0000313" key="1">
    <source>
        <dbReference type="EMBL" id="CAH2406549.1"/>
    </source>
</evidence>
<gene>
    <name evidence="1" type="ORF">MES4922_520001</name>
</gene>
<comment type="caution">
    <text evidence="1">The sequence shown here is derived from an EMBL/GenBank/DDBJ whole genome shotgun (WGS) entry which is preliminary data.</text>
</comment>
<protein>
    <submittedName>
        <fullName evidence="1">Uncharacterized protein</fullName>
    </submittedName>
</protein>
<name>A0ABM9EBD7_9HYPH</name>
<reference evidence="1" key="1">
    <citation type="submission" date="2022-03" db="EMBL/GenBank/DDBJ databases">
        <authorList>
            <person name="Brunel B."/>
        </authorList>
    </citation>
    <scope>NUCLEOTIDE SEQUENCE</scope>
    <source>
        <strain evidence="1">STM4922sample</strain>
    </source>
</reference>